<evidence type="ECO:0000259" key="3">
    <source>
        <dbReference type="Pfam" id="PF07833"/>
    </source>
</evidence>
<feature type="region of interest" description="Disordered" evidence="1">
    <location>
        <begin position="335"/>
        <end position="360"/>
    </location>
</feature>
<dbReference type="Gene3D" id="3.30.457.10">
    <property type="entry name" value="Copper amine oxidase-like, N-terminal domain"/>
    <property type="match status" value="1"/>
</dbReference>
<proteinExistence type="predicted"/>
<evidence type="ECO:0000256" key="2">
    <source>
        <dbReference type="SAM" id="SignalP"/>
    </source>
</evidence>
<feature type="compositionally biased region" description="Basic and acidic residues" evidence="1">
    <location>
        <begin position="61"/>
        <end position="78"/>
    </location>
</feature>
<name>A0A7I8DEW5_9BACL</name>
<feature type="signal peptide" evidence="2">
    <location>
        <begin position="1"/>
        <end position="26"/>
    </location>
</feature>
<evidence type="ECO:0000256" key="1">
    <source>
        <dbReference type="SAM" id="MobiDB-lite"/>
    </source>
</evidence>
<feature type="domain" description="Copper amine oxidase-like N-terminal" evidence="3">
    <location>
        <begin position="229"/>
        <end position="334"/>
    </location>
</feature>
<protein>
    <recommendedName>
        <fullName evidence="3">Copper amine oxidase-like N-terminal domain-containing protein</fullName>
    </recommendedName>
</protein>
<accession>A0A7I8DEW5</accession>
<feature type="compositionally biased region" description="Polar residues" evidence="1">
    <location>
        <begin position="41"/>
        <end position="55"/>
    </location>
</feature>
<evidence type="ECO:0000313" key="4">
    <source>
        <dbReference type="EMBL" id="BCJ87832.1"/>
    </source>
</evidence>
<evidence type="ECO:0000313" key="5">
    <source>
        <dbReference type="Proteomes" id="UP000593802"/>
    </source>
</evidence>
<gene>
    <name evidence="4" type="ORF">skT53_28170</name>
</gene>
<dbReference type="Proteomes" id="UP000593802">
    <property type="component" value="Chromosome"/>
</dbReference>
<organism evidence="4 5">
    <name type="scientific">Effusibacillus dendaii</name>
    <dbReference type="NCBI Taxonomy" id="2743772"/>
    <lineage>
        <taxon>Bacteria</taxon>
        <taxon>Bacillati</taxon>
        <taxon>Bacillota</taxon>
        <taxon>Bacilli</taxon>
        <taxon>Bacillales</taxon>
        <taxon>Alicyclobacillaceae</taxon>
        <taxon>Effusibacillus</taxon>
    </lineage>
</organism>
<keyword evidence="2" id="KW-0732">Signal</keyword>
<dbReference type="Pfam" id="PF07833">
    <property type="entry name" value="Cu_amine_oxidN1"/>
    <property type="match status" value="1"/>
</dbReference>
<sequence>MKKLLAWATGLVLAASIPVVNNAAFAKEKWGGFRERSDQTVIDSSLKQHSQQTEFPSLATEHSDNEESDHENNDHKDFSDEDQGQQQSDQTVAQSVYRKHAKSNHGIEHAIESLLKARQDGKGAASDDALDAVIEKLKARLVEDGEANTKEEAQQQVEATLGQQVDNGTADEQTVEVLVTAKMQDNKLSEARHDLEKALRHNAQSDKLYKLLSKVLKQQGDTQNAKVYVQGQPLQTDVKPIIKEGRTLVPVAVIVKSLGANVNWDPDSRTVTINKGNVKIELPIGEPTVTVNGQKQTIDTAAEITEGRTVVPLRFLSEILKQKVVYDPETKLITVTDPNTTTDNTTQTSAGSSSTASQVQ</sequence>
<dbReference type="RefSeq" id="WP_200758249.1">
    <property type="nucleotide sequence ID" value="NZ_AP023366.1"/>
</dbReference>
<keyword evidence="5" id="KW-1185">Reference proteome</keyword>
<dbReference type="EMBL" id="AP023366">
    <property type="protein sequence ID" value="BCJ87832.1"/>
    <property type="molecule type" value="Genomic_DNA"/>
</dbReference>
<reference evidence="4 5" key="1">
    <citation type="submission" date="2020-08" db="EMBL/GenBank/DDBJ databases">
        <title>Complete Genome Sequence of Effusibacillus dendaii Strain skT53, Isolated from Farmland soil.</title>
        <authorList>
            <person name="Konishi T."/>
            <person name="Kawasaki H."/>
        </authorList>
    </citation>
    <scope>NUCLEOTIDE SEQUENCE [LARGE SCALE GENOMIC DNA]</scope>
    <source>
        <strain evidence="5">skT53</strain>
    </source>
</reference>
<feature type="compositionally biased region" description="Low complexity" evidence="1">
    <location>
        <begin position="84"/>
        <end position="95"/>
    </location>
</feature>
<dbReference type="AlphaFoldDB" id="A0A7I8DEW5"/>
<dbReference type="SUPFAM" id="SSF55383">
    <property type="entry name" value="Copper amine oxidase, domain N"/>
    <property type="match status" value="1"/>
</dbReference>
<feature type="region of interest" description="Disordered" evidence="1">
    <location>
        <begin position="41"/>
        <end position="102"/>
    </location>
</feature>
<dbReference type="InterPro" id="IPR036582">
    <property type="entry name" value="Mao_N_sf"/>
</dbReference>
<feature type="chain" id="PRO_5032826885" description="Copper amine oxidase-like N-terminal domain-containing protein" evidence="2">
    <location>
        <begin position="27"/>
        <end position="360"/>
    </location>
</feature>
<dbReference type="KEGG" id="eff:skT53_28170"/>
<dbReference type="InterPro" id="IPR012854">
    <property type="entry name" value="Cu_amine_oxidase-like_N"/>
</dbReference>